<evidence type="ECO:0000256" key="1">
    <source>
        <dbReference type="SAM" id="MobiDB-lite"/>
    </source>
</evidence>
<proteinExistence type="predicted"/>
<protein>
    <submittedName>
        <fullName evidence="2">Uncharacterized protein</fullName>
    </submittedName>
</protein>
<comment type="caution">
    <text evidence="2">The sequence shown here is derived from an EMBL/GenBank/DDBJ whole genome shotgun (WGS) entry which is preliminary data.</text>
</comment>
<dbReference type="EMBL" id="AFHG01000036">
    <property type="protein sequence ID" value="EGK72440.1"/>
    <property type="molecule type" value="Genomic_DNA"/>
</dbReference>
<sequence length="86" mass="9110">MSDTPVAAGQLSAEERSKSSGHPVIEISAVMADMAAVVDADVWFEGEKVLAMTFQPHEALTIAESIIRAATVASHMNRGQRTGSLQ</sequence>
<evidence type="ECO:0000313" key="3">
    <source>
        <dbReference type="Proteomes" id="UP000005019"/>
    </source>
</evidence>
<gene>
    <name evidence="2" type="ORF">METUNv1_01205</name>
</gene>
<dbReference type="Proteomes" id="UP000005019">
    <property type="component" value="Unassembled WGS sequence"/>
</dbReference>
<reference evidence="2 3" key="1">
    <citation type="journal article" date="2011" name="J. Bacteriol.">
        <title>Genome sequence of Methyloversatilis universalis FAM5T, a methylotrophic representative of the order Rhodocyclales.</title>
        <authorList>
            <person name="Kittichotirat W."/>
            <person name="Good N.M."/>
            <person name="Hall R."/>
            <person name="Bringel F."/>
            <person name="Lajus A."/>
            <person name="Medigue C."/>
            <person name="Smalley N.E."/>
            <person name="Beck D."/>
            <person name="Bumgarner R."/>
            <person name="Vuilleumier S."/>
            <person name="Kalyuzhnaya M.G."/>
        </authorList>
    </citation>
    <scope>NUCLEOTIDE SEQUENCE [LARGE SCALE GENOMIC DNA]</scope>
    <source>
        <strain evidence="3">ATCC BAA-1314 / JCM 13912 / FAM5</strain>
    </source>
</reference>
<feature type="region of interest" description="Disordered" evidence="1">
    <location>
        <begin position="1"/>
        <end position="22"/>
    </location>
</feature>
<evidence type="ECO:0000313" key="2">
    <source>
        <dbReference type="EMBL" id="EGK72440.1"/>
    </source>
</evidence>
<accession>F5RAJ1</accession>
<dbReference type="STRING" id="1000565.METUNv1_01205"/>
<organism evidence="2 3">
    <name type="scientific">Methyloversatilis universalis (strain ATCC BAA-1314 / DSM 25237 / JCM 13912 / CCUG 52030 / FAM5)</name>
    <dbReference type="NCBI Taxonomy" id="1000565"/>
    <lineage>
        <taxon>Bacteria</taxon>
        <taxon>Pseudomonadati</taxon>
        <taxon>Pseudomonadota</taxon>
        <taxon>Betaproteobacteria</taxon>
        <taxon>Nitrosomonadales</taxon>
        <taxon>Sterolibacteriaceae</taxon>
        <taxon>Methyloversatilis</taxon>
    </lineage>
</organism>
<keyword evidence="3" id="KW-1185">Reference proteome</keyword>
<dbReference type="RefSeq" id="WP_008059787.1">
    <property type="nucleotide sequence ID" value="NZ_AFHG01000036.1"/>
</dbReference>
<dbReference type="AlphaFoldDB" id="F5RAJ1"/>
<name>F5RAJ1_METUF</name>